<feature type="domain" description="Chitin-binding type-2" evidence="3">
    <location>
        <begin position="571"/>
        <end position="630"/>
    </location>
</feature>
<evidence type="ECO:0000256" key="1">
    <source>
        <dbReference type="SAM" id="SignalP"/>
    </source>
</evidence>
<dbReference type="Proteomes" id="UP001165740">
    <property type="component" value="Chromosome 3"/>
</dbReference>
<dbReference type="Pfam" id="PF01607">
    <property type="entry name" value="CBM_14"/>
    <property type="match status" value="4"/>
</dbReference>
<protein>
    <submittedName>
        <fullName evidence="5">Collagen alpha-6(VI) chain-like</fullName>
    </submittedName>
</protein>
<dbReference type="PANTHER" id="PTHR24020:SF84">
    <property type="entry name" value="VWFA DOMAIN-CONTAINING PROTEIN"/>
    <property type="match status" value="1"/>
</dbReference>
<dbReference type="OrthoDB" id="6132182at2759"/>
<dbReference type="GeneID" id="106069617"/>
<keyword evidence="4" id="KW-1185">Reference proteome</keyword>
<dbReference type="SUPFAM" id="SSF57625">
    <property type="entry name" value="Invertebrate chitin-binding proteins"/>
    <property type="match status" value="4"/>
</dbReference>
<feature type="domain" description="Chitin-binding type-2" evidence="3">
    <location>
        <begin position="488"/>
        <end position="547"/>
    </location>
</feature>
<dbReference type="PRINTS" id="PR00453">
    <property type="entry name" value="VWFADOMAIN"/>
</dbReference>
<dbReference type="InterPro" id="IPR050525">
    <property type="entry name" value="ECM_Assembly_Org"/>
</dbReference>
<feature type="signal peptide" evidence="1">
    <location>
        <begin position="1"/>
        <end position="15"/>
    </location>
</feature>
<dbReference type="InterPro" id="IPR002035">
    <property type="entry name" value="VWF_A"/>
</dbReference>
<dbReference type="GO" id="GO:0008061">
    <property type="term" value="F:chitin binding"/>
    <property type="evidence" value="ECO:0007669"/>
    <property type="project" value="InterPro"/>
</dbReference>
<evidence type="ECO:0000313" key="5">
    <source>
        <dbReference type="RefSeq" id="XP_055879655.1"/>
    </source>
</evidence>
<feature type="domain" description="Chitin-binding type-2" evidence="3">
    <location>
        <begin position="654"/>
        <end position="712"/>
    </location>
</feature>
<reference evidence="5" key="1">
    <citation type="submission" date="2025-08" db="UniProtKB">
        <authorList>
            <consortium name="RefSeq"/>
        </authorList>
    </citation>
    <scope>IDENTIFICATION</scope>
</reference>
<dbReference type="SMART" id="SM00494">
    <property type="entry name" value="ChtBD2"/>
    <property type="match status" value="4"/>
</dbReference>
<dbReference type="CDD" id="cd01450">
    <property type="entry name" value="vWFA_subfamily_ECM"/>
    <property type="match status" value="2"/>
</dbReference>
<gene>
    <name evidence="5" type="primary">LOC106069617</name>
</gene>
<feature type="domain" description="Chitin-binding type-2" evidence="3">
    <location>
        <begin position="24"/>
        <end position="83"/>
    </location>
</feature>
<dbReference type="SUPFAM" id="SSF53300">
    <property type="entry name" value="vWA-like"/>
    <property type="match status" value="2"/>
</dbReference>
<dbReference type="InterPro" id="IPR002557">
    <property type="entry name" value="Chitin-bd_dom"/>
</dbReference>
<dbReference type="PANTHER" id="PTHR24020">
    <property type="entry name" value="COLLAGEN ALPHA"/>
    <property type="match status" value="1"/>
</dbReference>
<feature type="domain" description="VWFA" evidence="2">
    <location>
        <begin position="105"/>
        <end position="277"/>
    </location>
</feature>
<dbReference type="PROSITE" id="PS50234">
    <property type="entry name" value="VWFA"/>
    <property type="match status" value="2"/>
</dbReference>
<evidence type="ECO:0000313" key="4">
    <source>
        <dbReference type="Proteomes" id="UP001165740"/>
    </source>
</evidence>
<proteinExistence type="predicted"/>
<accession>A0A9W2ZXF6</accession>
<organism evidence="4 5">
    <name type="scientific">Biomphalaria glabrata</name>
    <name type="common">Bloodfluke planorb</name>
    <name type="synonym">Freshwater snail</name>
    <dbReference type="NCBI Taxonomy" id="6526"/>
    <lineage>
        <taxon>Eukaryota</taxon>
        <taxon>Metazoa</taxon>
        <taxon>Spiralia</taxon>
        <taxon>Lophotrochozoa</taxon>
        <taxon>Mollusca</taxon>
        <taxon>Gastropoda</taxon>
        <taxon>Heterobranchia</taxon>
        <taxon>Euthyneura</taxon>
        <taxon>Panpulmonata</taxon>
        <taxon>Hygrophila</taxon>
        <taxon>Lymnaeoidea</taxon>
        <taxon>Planorbidae</taxon>
        <taxon>Biomphalaria</taxon>
    </lineage>
</organism>
<dbReference type="InterPro" id="IPR036508">
    <property type="entry name" value="Chitin-bd_dom_sf"/>
</dbReference>
<dbReference type="Pfam" id="PF00092">
    <property type="entry name" value="VWA"/>
    <property type="match status" value="2"/>
</dbReference>
<dbReference type="InterPro" id="IPR036465">
    <property type="entry name" value="vWFA_dom_sf"/>
</dbReference>
<dbReference type="RefSeq" id="XP_055879655.1">
    <property type="nucleotide sequence ID" value="XM_056023680.1"/>
</dbReference>
<dbReference type="GO" id="GO:0005576">
    <property type="term" value="C:extracellular region"/>
    <property type="evidence" value="ECO:0007669"/>
    <property type="project" value="InterPro"/>
</dbReference>
<sequence>MFSVGFSLFLTAVLAQSMLAVCGQEICRQNNWAVGTHPHPTDCRQFVECNGFLTTIYMCPVGETFDPIRNKCWNASTAAPCNDHGSTVAPVTPGTSQCTTKAKGDVLFILDSSSSIGYGNYTYLLQFVASLASSFSLGPDLVQFSVVVFASFAESAFPFNRYYNKTALQQAILNIPYVAAGTNTYDALQFARTIAFSASHGSRADVAHVAIVVTDGLSSDTNRTKHEAELLKGTGVHVLSVGVGDFNSVELEGMASGLNNVFRVGSYEVLNTIEQDITVKTCNEVVQTTCKNLTQADIIFVLDGSSSIGYQDFEKQLQFTANLTKNFRLGPNDVRFGALTFGTSVQKLFDLGTYNDHGSLEQAIQGAMYLSSSTNTAAALAYILTYNMFGAAAGGRDGATKIVIVLTDGQSSSPSETVVQAGHIKDRGYHMISIGVGANVDQQELVILASNQANIFLATSYDVLHRIQEEVANRTCEIPSEVTHGDLWNVCAEQNWVNGIHAHPFDCTKFIECTFLHTAIMTCPPPLVYDPLKQTCLHKEDAIPCEDYSDYNPFPTLTTQVPQKPPTVDVSSVCRNNNWLNGTHPHPSDCSYYLVCINYVTHPNKCPDHTVFDPITRSCMSPALAAPCNDHVTSASVTSPVNVATTTSPHYNLQMVCLQFNLQDGIYPDPGSCYHFVECVAGITYHLICPEGLQFNAKKLVCDDVHLINCNDNYNFAFEHVSSG</sequence>
<keyword evidence="1" id="KW-0732">Signal</keyword>
<evidence type="ECO:0000259" key="2">
    <source>
        <dbReference type="PROSITE" id="PS50234"/>
    </source>
</evidence>
<dbReference type="AlphaFoldDB" id="A0A9W2ZXF6"/>
<dbReference type="Gene3D" id="2.170.140.10">
    <property type="entry name" value="Chitin binding domain"/>
    <property type="match status" value="4"/>
</dbReference>
<evidence type="ECO:0000259" key="3">
    <source>
        <dbReference type="PROSITE" id="PS50940"/>
    </source>
</evidence>
<dbReference type="PROSITE" id="PS50940">
    <property type="entry name" value="CHIT_BIND_II"/>
    <property type="match status" value="4"/>
</dbReference>
<feature type="domain" description="VWFA" evidence="2">
    <location>
        <begin position="297"/>
        <end position="471"/>
    </location>
</feature>
<dbReference type="Gene3D" id="3.40.50.410">
    <property type="entry name" value="von Willebrand factor, type A domain"/>
    <property type="match status" value="2"/>
</dbReference>
<feature type="chain" id="PRO_5040944117" evidence="1">
    <location>
        <begin position="16"/>
        <end position="724"/>
    </location>
</feature>
<name>A0A9W2ZXF6_BIOGL</name>
<dbReference type="SMART" id="SM00327">
    <property type="entry name" value="VWA"/>
    <property type="match status" value="2"/>
</dbReference>